<dbReference type="PROSITE" id="PS51471">
    <property type="entry name" value="FE2OG_OXY"/>
    <property type="match status" value="1"/>
</dbReference>
<dbReference type="InterPro" id="IPR044861">
    <property type="entry name" value="IPNS-like_FE2OG_OXY"/>
</dbReference>
<dbReference type="Pfam" id="PF14226">
    <property type="entry name" value="DIOX_N"/>
    <property type="match status" value="1"/>
</dbReference>
<dbReference type="Pfam" id="PF03171">
    <property type="entry name" value="2OG-FeII_Oxy"/>
    <property type="match status" value="1"/>
</dbReference>
<name>A0AAD5DW50_9CHLO</name>
<keyword evidence="1" id="KW-0408">Iron</keyword>
<dbReference type="InterPro" id="IPR005123">
    <property type="entry name" value="Oxoglu/Fe-dep_dioxygenase_dom"/>
</dbReference>
<evidence type="ECO:0000313" key="4">
    <source>
        <dbReference type="Proteomes" id="UP001205105"/>
    </source>
</evidence>
<dbReference type="InterPro" id="IPR050231">
    <property type="entry name" value="Iron_ascorbate_oxido_reductase"/>
</dbReference>
<dbReference type="EMBL" id="JADXDR010000040">
    <property type="protein sequence ID" value="KAI7843361.1"/>
    <property type="molecule type" value="Genomic_DNA"/>
</dbReference>
<keyword evidence="1" id="KW-0560">Oxidoreductase</keyword>
<feature type="domain" description="Fe2OG dioxygenase" evidence="2">
    <location>
        <begin position="189"/>
        <end position="289"/>
    </location>
</feature>
<dbReference type="InterPro" id="IPR026992">
    <property type="entry name" value="DIOX_N"/>
</dbReference>
<reference evidence="3" key="1">
    <citation type="submission" date="2020-11" db="EMBL/GenBank/DDBJ databases">
        <title>Chlorella ohadii genome sequencing and assembly.</title>
        <authorList>
            <person name="Murik O."/>
            <person name="Treves H."/>
            <person name="Kedem I."/>
            <person name="Shotland Y."/>
            <person name="Kaplan A."/>
        </authorList>
    </citation>
    <scope>NUCLEOTIDE SEQUENCE</scope>
    <source>
        <strain evidence="3">1</strain>
    </source>
</reference>
<proteinExistence type="inferred from homology"/>
<dbReference type="PANTHER" id="PTHR47990">
    <property type="entry name" value="2-OXOGLUTARATE (2OG) AND FE(II)-DEPENDENT OXYGENASE SUPERFAMILY PROTEIN-RELATED"/>
    <property type="match status" value="1"/>
</dbReference>
<dbReference type="GO" id="GO:0046872">
    <property type="term" value="F:metal ion binding"/>
    <property type="evidence" value="ECO:0007669"/>
    <property type="project" value="UniProtKB-KW"/>
</dbReference>
<evidence type="ECO:0000259" key="2">
    <source>
        <dbReference type="PROSITE" id="PS51471"/>
    </source>
</evidence>
<dbReference type="SUPFAM" id="SSF51197">
    <property type="entry name" value="Clavaminate synthase-like"/>
    <property type="match status" value="1"/>
</dbReference>
<accession>A0AAD5DW50</accession>
<evidence type="ECO:0000313" key="3">
    <source>
        <dbReference type="EMBL" id="KAI7843361.1"/>
    </source>
</evidence>
<dbReference type="Proteomes" id="UP001205105">
    <property type="component" value="Unassembled WGS sequence"/>
</dbReference>
<dbReference type="Gene3D" id="2.60.120.330">
    <property type="entry name" value="B-lactam Antibiotic, Isopenicillin N Synthase, Chain"/>
    <property type="match status" value="1"/>
</dbReference>
<keyword evidence="4" id="KW-1185">Reference proteome</keyword>
<keyword evidence="1" id="KW-0479">Metal-binding</keyword>
<dbReference type="AlphaFoldDB" id="A0AAD5DW50"/>
<dbReference type="GO" id="GO:0016491">
    <property type="term" value="F:oxidoreductase activity"/>
    <property type="evidence" value="ECO:0007669"/>
    <property type="project" value="UniProtKB-KW"/>
</dbReference>
<comment type="similarity">
    <text evidence="1">Belongs to the iron/ascorbate-dependent oxidoreductase family.</text>
</comment>
<gene>
    <name evidence="3" type="ORF">COHA_003057</name>
</gene>
<organism evidence="3 4">
    <name type="scientific">Chlorella ohadii</name>
    <dbReference type="NCBI Taxonomy" id="2649997"/>
    <lineage>
        <taxon>Eukaryota</taxon>
        <taxon>Viridiplantae</taxon>
        <taxon>Chlorophyta</taxon>
        <taxon>core chlorophytes</taxon>
        <taxon>Trebouxiophyceae</taxon>
        <taxon>Chlorellales</taxon>
        <taxon>Chlorellaceae</taxon>
        <taxon>Chlorella clade</taxon>
        <taxon>Chlorella</taxon>
    </lineage>
</organism>
<protein>
    <recommendedName>
        <fullName evidence="2">Fe2OG dioxygenase domain-containing protein</fullName>
    </recommendedName>
</protein>
<sequence>MASPAASHQPGHMAIPLIDLSPLPQSPPDAEAVQRLAAEVDRACRQVGFLYVSGHGVSEEEMQGLVGLTRRLFDLPQAAKDGLDASKSALARGYNSQELGKHSCTPEDGRQDVKESFTLGVERAAGDPRPPSPMHGPNQWPPEALLPGWRAEAEAAFSRLLGVARLMMRALALALRQPEAFFTDKCNDPVAQLVLFRYPPTGGGDAERGCGAHTDCGFLTFVCQDAPGIEVQLADGSWFAAPSLPGTFLVNLGDLAQRWTGDVYRSTMHRVVNRSSSETRHSAVFFCNCNFDALVETIVPAGSGGGTGGCAGNGSGDDRNTEGGAGGPHMYPPVTAGKYILEKLGLMWD</sequence>
<dbReference type="InterPro" id="IPR027443">
    <property type="entry name" value="IPNS-like_sf"/>
</dbReference>
<evidence type="ECO:0000256" key="1">
    <source>
        <dbReference type="RuleBase" id="RU003682"/>
    </source>
</evidence>
<comment type="caution">
    <text evidence="3">The sequence shown here is derived from an EMBL/GenBank/DDBJ whole genome shotgun (WGS) entry which is preliminary data.</text>
</comment>